<name>A0AAE0NSB7_9PEZI</name>
<reference evidence="3" key="2">
    <citation type="submission" date="2023-06" db="EMBL/GenBank/DDBJ databases">
        <authorList>
            <consortium name="Lawrence Berkeley National Laboratory"/>
            <person name="Haridas S."/>
            <person name="Hensen N."/>
            <person name="Bonometti L."/>
            <person name="Westerberg I."/>
            <person name="Brannstrom I.O."/>
            <person name="Guillou S."/>
            <person name="Cros-Aarteil S."/>
            <person name="Calhoun S."/>
            <person name="Kuo A."/>
            <person name="Mondo S."/>
            <person name="Pangilinan J."/>
            <person name="Riley R."/>
            <person name="LaButti K."/>
            <person name="Andreopoulos B."/>
            <person name="Lipzen A."/>
            <person name="Chen C."/>
            <person name="Yanf M."/>
            <person name="Daum C."/>
            <person name="Ng V."/>
            <person name="Clum A."/>
            <person name="Steindorff A."/>
            <person name="Ohm R."/>
            <person name="Martin F."/>
            <person name="Silar P."/>
            <person name="Natvig D."/>
            <person name="Lalanne C."/>
            <person name="Gautier V."/>
            <person name="Ament-velasquez S.L."/>
            <person name="Kruys A."/>
            <person name="Hutchinson M.I."/>
            <person name="Powell A.J."/>
            <person name="Barry K."/>
            <person name="Miller A.N."/>
            <person name="Grigoriev I.V."/>
            <person name="Debuchy R."/>
            <person name="Gladieux P."/>
            <person name="Thoren M.H."/>
            <person name="Johannesson H."/>
        </authorList>
    </citation>
    <scope>NUCLEOTIDE SEQUENCE</scope>
    <source>
        <strain evidence="3">CBS 232.78</strain>
    </source>
</reference>
<sequence length="300" mass="32475">MALTNATNNGRAVRLAARSNTLSSPTAGLAPSYLQANLIVLPRQYATDFRLLCARNPVPCPLLAESDRPGSFNELKSYIRHPSSSSPVTVASDIDLRTDAPKYRIYKDGTLAGEAADIVDAWQPENHVGFLIGCSYSFDDALSAAGLTPRYVAQGFNVPMYRTTVPLCPAGVFVGGTVVVSMRPYRSSDITKVRDITRAFVTTHGEPIAWGWEAVSRLGIADVGKPEWGDVPLTADGKRVFGCQDTKEEDDYVPVFWGCGVTPQEAVMRANLTGTVMGHAPGHMIVLDVQDRDVFPEVRG</sequence>
<evidence type="ECO:0008006" key="5">
    <source>
        <dbReference type="Google" id="ProtNLM"/>
    </source>
</evidence>
<dbReference type="SUPFAM" id="SSF160920">
    <property type="entry name" value="PSTPO5379-like"/>
    <property type="match status" value="1"/>
</dbReference>
<evidence type="ECO:0000313" key="3">
    <source>
        <dbReference type="EMBL" id="KAK3386776.1"/>
    </source>
</evidence>
<keyword evidence="4" id="KW-1185">Reference proteome</keyword>
<dbReference type="InterPro" id="IPR009906">
    <property type="entry name" value="D-Glu_cyclase"/>
</dbReference>
<dbReference type="EMBL" id="JAULSW010000003">
    <property type="protein sequence ID" value="KAK3386776.1"/>
    <property type="molecule type" value="Genomic_DNA"/>
</dbReference>
<accession>A0AAE0NSB7</accession>
<evidence type="ECO:0000256" key="1">
    <source>
        <dbReference type="ARBA" id="ARBA00007896"/>
    </source>
</evidence>
<comment type="caution">
    <text evidence="3">The sequence shown here is derived from an EMBL/GenBank/DDBJ whole genome shotgun (WGS) entry which is preliminary data.</text>
</comment>
<keyword evidence="2" id="KW-0456">Lyase</keyword>
<reference evidence="3" key="1">
    <citation type="journal article" date="2023" name="Mol. Phylogenet. Evol.">
        <title>Genome-scale phylogeny and comparative genomics of the fungal order Sordariales.</title>
        <authorList>
            <person name="Hensen N."/>
            <person name="Bonometti L."/>
            <person name="Westerberg I."/>
            <person name="Brannstrom I.O."/>
            <person name="Guillou S."/>
            <person name="Cros-Aarteil S."/>
            <person name="Calhoun S."/>
            <person name="Haridas S."/>
            <person name="Kuo A."/>
            <person name="Mondo S."/>
            <person name="Pangilinan J."/>
            <person name="Riley R."/>
            <person name="LaButti K."/>
            <person name="Andreopoulos B."/>
            <person name="Lipzen A."/>
            <person name="Chen C."/>
            <person name="Yan M."/>
            <person name="Daum C."/>
            <person name="Ng V."/>
            <person name="Clum A."/>
            <person name="Steindorff A."/>
            <person name="Ohm R.A."/>
            <person name="Martin F."/>
            <person name="Silar P."/>
            <person name="Natvig D.O."/>
            <person name="Lalanne C."/>
            <person name="Gautier V."/>
            <person name="Ament-Velasquez S.L."/>
            <person name="Kruys A."/>
            <person name="Hutchinson M.I."/>
            <person name="Powell A.J."/>
            <person name="Barry K."/>
            <person name="Miller A.N."/>
            <person name="Grigoriev I.V."/>
            <person name="Debuchy R."/>
            <person name="Gladieux P."/>
            <person name="Hiltunen Thoren M."/>
            <person name="Johannesson H."/>
        </authorList>
    </citation>
    <scope>NUCLEOTIDE SEQUENCE</scope>
    <source>
        <strain evidence="3">CBS 232.78</strain>
    </source>
</reference>
<dbReference type="Gene3D" id="3.40.1640.10">
    <property type="entry name" value="PSTPO5379-like"/>
    <property type="match status" value="1"/>
</dbReference>
<organism evidence="3 4">
    <name type="scientific">Podospora didyma</name>
    <dbReference type="NCBI Taxonomy" id="330526"/>
    <lineage>
        <taxon>Eukaryota</taxon>
        <taxon>Fungi</taxon>
        <taxon>Dikarya</taxon>
        <taxon>Ascomycota</taxon>
        <taxon>Pezizomycotina</taxon>
        <taxon>Sordariomycetes</taxon>
        <taxon>Sordariomycetidae</taxon>
        <taxon>Sordariales</taxon>
        <taxon>Podosporaceae</taxon>
        <taxon>Podospora</taxon>
    </lineage>
</organism>
<dbReference type="Pfam" id="PF07286">
    <property type="entry name" value="D-Glu_cyclase"/>
    <property type="match status" value="1"/>
</dbReference>
<dbReference type="GO" id="GO:0006536">
    <property type="term" value="P:glutamate metabolic process"/>
    <property type="evidence" value="ECO:0007669"/>
    <property type="project" value="TreeGrafter"/>
</dbReference>
<dbReference type="AlphaFoldDB" id="A0AAE0NSB7"/>
<proteinExistence type="inferred from homology"/>
<dbReference type="FunFam" id="3.30.2040.10:FF:000001">
    <property type="entry name" value="D-glutamate cyclase, mitochondrial"/>
    <property type="match status" value="1"/>
</dbReference>
<evidence type="ECO:0000313" key="4">
    <source>
        <dbReference type="Proteomes" id="UP001285441"/>
    </source>
</evidence>
<dbReference type="Proteomes" id="UP001285441">
    <property type="component" value="Unassembled WGS sequence"/>
</dbReference>
<dbReference type="Gene3D" id="3.30.2040.10">
    <property type="entry name" value="PSTPO5379-like domain"/>
    <property type="match status" value="1"/>
</dbReference>
<dbReference type="InterPro" id="IPR038021">
    <property type="entry name" value="Putative_hydro-lyase"/>
</dbReference>
<dbReference type="PANTHER" id="PTHR32022:SF10">
    <property type="entry name" value="D-GLUTAMATE CYCLASE, MITOCHONDRIAL"/>
    <property type="match status" value="1"/>
</dbReference>
<protein>
    <recommendedName>
        <fullName evidence="5">DUF1445 domain protein</fullName>
    </recommendedName>
</protein>
<dbReference type="GO" id="GO:0047820">
    <property type="term" value="F:D-glutamate cyclase activity"/>
    <property type="evidence" value="ECO:0007669"/>
    <property type="project" value="TreeGrafter"/>
</dbReference>
<comment type="similarity">
    <text evidence="1">Belongs to the D-glutamate cyclase family.</text>
</comment>
<evidence type="ECO:0000256" key="2">
    <source>
        <dbReference type="ARBA" id="ARBA00023239"/>
    </source>
</evidence>
<gene>
    <name evidence="3" type="ORF">B0H63DRAFT_468367</name>
</gene>
<dbReference type="PANTHER" id="PTHR32022">
    <property type="entry name" value="D-GLUTAMATE CYCLASE, MITOCHONDRIAL"/>
    <property type="match status" value="1"/>
</dbReference>